<dbReference type="EMBL" id="CP018477">
    <property type="protein sequence ID" value="ASV77046.1"/>
    <property type="molecule type" value="Genomic_DNA"/>
</dbReference>
<accession>A0A286RM56</accession>
<evidence type="ECO:0000313" key="2">
    <source>
        <dbReference type="Proteomes" id="UP000215086"/>
    </source>
</evidence>
<dbReference type="AlphaFoldDB" id="A0A286RM56"/>
<proteinExistence type="predicted"/>
<dbReference type="KEGG" id="ttf:THTE_4445"/>
<keyword evidence="2" id="KW-1185">Reference proteome</keyword>
<name>A0A286RM56_9BACT</name>
<gene>
    <name evidence="1" type="ORF">THTE_4445</name>
</gene>
<protein>
    <submittedName>
        <fullName evidence="1">Uncharacterized protein</fullName>
    </submittedName>
</protein>
<sequence length="44" mass="4943">MGHQSVFIGPDKRVPPYAVGPIHELPLPADRFCVRGKTLQTARW</sequence>
<evidence type="ECO:0000313" key="1">
    <source>
        <dbReference type="EMBL" id="ASV77046.1"/>
    </source>
</evidence>
<organism evidence="1 2">
    <name type="scientific">Thermogutta terrifontis</name>
    <dbReference type="NCBI Taxonomy" id="1331910"/>
    <lineage>
        <taxon>Bacteria</taxon>
        <taxon>Pseudomonadati</taxon>
        <taxon>Planctomycetota</taxon>
        <taxon>Planctomycetia</taxon>
        <taxon>Pirellulales</taxon>
        <taxon>Thermoguttaceae</taxon>
        <taxon>Thermogutta</taxon>
    </lineage>
</organism>
<reference evidence="1 2" key="1">
    <citation type="journal article" name="Front. Microbiol.">
        <title>Sugar Metabolism of the First Thermophilic Planctomycete Thermogutta terrifontis: Comparative Genomic and Transcriptomic Approaches.</title>
        <authorList>
            <person name="Elcheninov A.G."/>
            <person name="Menzel P."/>
            <person name="Gudbergsdottir S.R."/>
            <person name="Slesarev A.I."/>
            <person name="Kadnikov V.V."/>
            <person name="Krogh A."/>
            <person name="Bonch-Osmolovskaya E.A."/>
            <person name="Peng X."/>
            <person name="Kublanov I.V."/>
        </authorList>
    </citation>
    <scope>NUCLEOTIDE SEQUENCE [LARGE SCALE GENOMIC DNA]</scope>
    <source>
        <strain evidence="1 2">R1</strain>
    </source>
</reference>
<dbReference type="Proteomes" id="UP000215086">
    <property type="component" value="Chromosome"/>
</dbReference>